<dbReference type="AlphaFoldDB" id="A0A414AEB2"/>
<dbReference type="Gene3D" id="1.10.260.40">
    <property type="entry name" value="lambda repressor-like DNA-binding domains"/>
    <property type="match status" value="1"/>
</dbReference>
<dbReference type="PROSITE" id="PS50943">
    <property type="entry name" value="HTH_CROC1"/>
    <property type="match status" value="1"/>
</dbReference>
<evidence type="ECO:0000313" key="3">
    <source>
        <dbReference type="Proteomes" id="UP000283975"/>
    </source>
</evidence>
<organism evidence="2 3">
    <name type="scientific">Enterocloster bolteae</name>
    <dbReference type="NCBI Taxonomy" id="208479"/>
    <lineage>
        <taxon>Bacteria</taxon>
        <taxon>Bacillati</taxon>
        <taxon>Bacillota</taxon>
        <taxon>Clostridia</taxon>
        <taxon>Lachnospirales</taxon>
        <taxon>Lachnospiraceae</taxon>
        <taxon>Enterocloster</taxon>
    </lineage>
</organism>
<reference evidence="2 3" key="1">
    <citation type="submission" date="2018-08" db="EMBL/GenBank/DDBJ databases">
        <title>A genome reference for cultivated species of the human gut microbiota.</title>
        <authorList>
            <person name="Zou Y."/>
            <person name="Xue W."/>
            <person name="Luo G."/>
        </authorList>
    </citation>
    <scope>NUCLEOTIDE SEQUENCE [LARGE SCALE GENOMIC DNA]</scope>
    <source>
        <strain evidence="2 3">AM35-14</strain>
    </source>
</reference>
<comment type="caution">
    <text evidence="2">The sequence shown here is derived from an EMBL/GenBank/DDBJ whole genome shotgun (WGS) entry which is preliminary data.</text>
</comment>
<dbReference type="InterPro" id="IPR010982">
    <property type="entry name" value="Lambda_DNA-bd_dom_sf"/>
</dbReference>
<feature type="domain" description="HTH cro/C1-type" evidence="1">
    <location>
        <begin position="5"/>
        <end position="59"/>
    </location>
</feature>
<dbReference type="SUPFAM" id="SSF47413">
    <property type="entry name" value="lambda repressor-like DNA-binding domains"/>
    <property type="match status" value="1"/>
</dbReference>
<sequence length="86" mass="9678">MKILLKEIRKERNLSLRQMEIITGLSKSALSRIEKGEVSMTFHEAELIAEGLHIGIVDLFESAVKFKKCPDIGTEQGNKRAGPFNH</sequence>
<dbReference type="Proteomes" id="UP000283975">
    <property type="component" value="Unassembled WGS sequence"/>
</dbReference>
<protein>
    <submittedName>
        <fullName evidence="2">XRE family transcriptional regulator</fullName>
    </submittedName>
</protein>
<name>A0A414AEB2_9FIRM</name>
<proteinExistence type="predicted"/>
<evidence type="ECO:0000259" key="1">
    <source>
        <dbReference type="PROSITE" id="PS50943"/>
    </source>
</evidence>
<dbReference type="GO" id="GO:0003677">
    <property type="term" value="F:DNA binding"/>
    <property type="evidence" value="ECO:0007669"/>
    <property type="project" value="InterPro"/>
</dbReference>
<evidence type="ECO:0000313" key="2">
    <source>
        <dbReference type="EMBL" id="RHC45554.1"/>
    </source>
</evidence>
<accession>A0A414AEB2</accession>
<dbReference type="EMBL" id="QSHZ01000073">
    <property type="protein sequence ID" value="RHC45554.1"/>
    <property type="molecule type" value="Genomic_DNA"/>
</dbReference>
<dbReference type="InterPro" id="IPR001387">
    <property type="entry name" value="Cro/C1-type_HTH"/>
</dbReference>
<dbReference type="RefSeq" id="WP_119206070.1">
    <property type="nucleotide sequence ID" value="NZ_CATZOE010000063.1"/>
</dbReference>
<gene>
    <name evidence="2" type="ORF">DW839_32185</name>
</gene>
<dbReference type="SMART" id="SM00530">
    <property type="entry name" value="HTH_XRE"/>
    <property type="match status" value="1"/>
</dbReference>
<dbReference type="Pfam" id="PF01381">
    <property type="entry name" value="HTH_3"/>
    <property type="match status" value="1"/>
</dbReference>
<dbReference type="CDD" id="cd00093">
    <property type="entry name" value="HTH_XRE"/>
    <property type="match status" value="1"/>
</dbReference>